<dbReference type="InterPro" id="IPR020845">
    <property type="entry name" value="AMP-binding_CS"/>
</dbReference>
<keyword evidence="4" id="KW-0067">ATP-binding</keyword>
<feature type="region of interest" description="Disordered" evidence="5">
    <location>
        <begin position="333"/>
        <end position="353"/>
    </location>
</feature>
<dbReference type="Gene3D" id="3.40.50.12780">
    <property type="entry name" value="N-terminal domain of ligase-like"/>
    <property type="match status" value="1"/>
</dbReference>
<feature type="domain" description="AMP-binding enzyme C-terminal" evidence="7">
    <location>
        <begin position="437"/>
        <end position="512"/>
    </location>
</feature>
<keyword evidence="2" id="KW-0436">Ligase</keyword>
<dbReference type="Pfam" id="PF00501">
    <property type="entry name" value="AMP-binding"/>
    <property type="match status" value="1"/>
</dbReference>
<evidence type="ECO:0000256" key="3">
    <source>
        <dbReference type="ARBA" id="ARBA00022741"/>
    </source>
</evidence>
<dbReference type="SUPFAM" id="SSF56801">
    <property type="entry name" value="Acetyl-CoA synthetase-like"/>
    <property type="match status" value="1"/>
</dbReference>
<accession>A0A381NG94</accession>
<dbReference type="Pfam" id="PF13193">
    <property type="entry name" value="AMP-binding_C"/>
    <property type="match status" value="1"/>
</dbReference>
<evidence type="ECO:0000313" key="8">
    <source>
        <dbReference type="EMBL" id="SUZ53124.1"/>
    </source>
</evidence>
<protein>
    <recommendedName>
        <fullName evidence="9">AMP-dependent synthetase/ligase domain-containing protein</fullName>
    </recommendedName>
</protein>
<gene>
    <name evidence="8" type="ORF">METZ01_LOCUS5978</name>
</gene>
<evidence type="ECO:0000256" key="2">
    <source>
        <dbReference type="ARBA" id="ARBA00022598"/>
    </source>
</evidence>
<dbReference type="EMBL" id="UINC01000315">
    <property type="protein sequence ID" value="SUZ53124.1"/>
    <property type="molecule type" value="Genomic_DNA"/>
</dbReference>
<evidence type="ECO:0000256" key="1">
    <source>
        <dbReference type="ARBA" id="ARBA00006432"/>
    </source>
</evidence>
<dbReference type="GO" id="GO:0005524">
    <property type="term" value="F:ATP binding"/>
    <property type="evidence" value="ECO:0007669"/>
    <property type="project" value="UniProtKB-KW"/>
</dbReference>
<evidence type="ECO:0000256" key="4">
    <source>
        <dbReference type="ARBA" id="ARBA00022840"/>
    </source>
</evidence>
<organism evidence="8">
    <name type="scientific">marine metagenome</name>
    <dbReference type="NCBI Taxonomy" id="408172"/>
    <lineage>
        <taxon>unclassified sequences</taxon>
        <taxon>metagenomes</taxon>
        <taxon>ecological metagenomes</taxon>
    </lineage>
</organism>
<sequence length="526" mass="58004">MKKQLTIYELLRSHPKNNDAILSFQPITNKKSSLLTKNKIASLSYGDLRKNIKQTIIDLNNLGIGHNDKIAIVLPNGPEMAAAFLSIACAATAAPLNPSYTLDEFDFYLSDLNAKALVVMENSESLAIQAAIQKNIVILYLSINSSLMNGSFNLIPSDNILLKNKNKKLGMAKENNTALVLHTSGTTSKPKIVPLSHANLYASAYNIMKTLQLKHNDVCLNIMPLFHIHGLIAPLLSSFASGGSVFTTTGFNALKFFKWLSQTKPTWYSAVPSMHQSILSRAARNKDIINNSQLKFIRSSSSSLSPSVFKELENIFKIPVIEAYAMTEASHQMTSNQLPPKKRKAGTVGCPAGPEVSIMDETKPKLLKQGKKGEIVIKGLNVTAGYENNPKANLDCFVDGWFRTGDQGFFDEDNFLIITGRLKEIINRGGEKISPREIDDVIMNHTSVQQALTFSIPHKILGEDVAVAIVLHEGKKMHEKEIRSYLATRLAKFKIPKKIIFLDEIPKGATGKLKRIGFAKTLGIDT</sequence>
<dbReference type="CDD" id="cd05926">
    <property type="entry name" value="FACL_fum10p_like"/>
    <property type="match status" value="1"/>
</dbReference>
<proteinExistence type="inferred from homology"/>
<dbReference type="PANTHER" id="PTHR43201:SF5">
    <property type="entry name" value="MEDIUM-CHAIN ACYL-COA LIGASE ACSF2, MITOCHONDRIAL"/>
    <property type="match status" value="1"/>
</dbReference>
<feature type="domain" description="AMP-dependent synthetase/ligase" evidence="6">
    <location>
        <begin position="39"/>
        <end position="386"/>
    </location>
</feature>
<dbReference type="PANTHER" id="PTHR43201">
    <property type="entry name" value="ACYL-COA SYNTHETASE"/>
    <property type="match status" value="1"/>
</dbReference>
<dbReference type="InterPro" id="IPR000873">
    <property type="entry name" value="AMP-dep_synth/lig_dom"/>
</dbReference>
<dbReference type="InterPro" id="IPR042099">
    <property type="entry name" value="ANL_N_sf"/>
</dbReference>
<dbReference type="GO" id="GO:0031956">
    <property type="term" value="F:medium-chain fatty acid-CoA ligase activity"/>
    <property type="evidence" value="ECO:0007669"/>
    <property type="project" value="TreeGrafter"/>
</dbReference>
<dbReference type="GO" id="GO:0006631">
    <property type="term" value="P:fatty acid metabolic process"/>
    <property type="evidence" value="ECO:0007669"/>
    <property type="project" value="TreeGrafter"/>
</dbReference>
<keyword evidence="3" id="KW-0547">Nucleotide-binding</keyword>
<evidence type="ECO:0000256" key="5">
    <source>
        <dbReference type="SAM" id="MobiDB-lite"/>
    </source>
</evidence>
<comment type="similarity">
    <text evidence="1">Belongs to the ATP-dependent AMP-binding enzyme family.</text>
</comment>
<dbReference type="Gene3D" id="3.30.300.30">
    <property type="match status" value="1"/>
</dbReference>
<reference evidence="8" key="1">
    <citation type="submission" date="2018-05" db="EMBL/GenBank/DDBJ databases">
        <authorList>
            <person name="Lanie J.A."/>
            <person name="Ng W.-L."/>
            <person name="Kazmierczak K.M."/>
            <person name="Andrzejewski T.M."/>
            <person name="Davidsen T.M."/>
            <person name="Wayne K.J."/>
            <person name="Tettelin H."/>
            <person name="Glass J.I."/>
            <person name="Rusch D."/>
            <person name="Podicherti R."/>
            <person name="Tsui H.-C.T."/>
            <person name="Winkler M.E."/>
        </authorList>
    </citation>
    <scope>NUCLEOTIDE SEQUENCE</scope>
</reference>
<dbReference type="InterPro" id="IPR045310">
    <property type="entry name" value="Pcs60-like"/>
</dbReference>
<dbReference type="PROSITE" id="PS00455">
    <property type="entry name" value="AMP_BINDING"/>
    <property type="match status" value="1"/>
</dbReference>
<evidence type="ECO:0000259" key="7">
    <source>
        <dbReference type="Pfam" id="PF13193"/>
    </source>
</evidence>
<dbReference type="AlphaFoldDB" id="A0A381NG94"/>
<name>A0A381NG94_9ZZZZ</name>
<evidence type="ECO:0008006" key="9">
    <source>
        <dbReference type="Google" id="ProtNLM"/>
    </source>
</evidence>
<dbReference type="InterPro" id="IPR045851">
    <property type="entry name" value="AMP-bd_C_sf"/>
</dbReference>
<dbReference type="InterPro" id="IPR025110">
    <property type="entry name" value="AMP-bd_C"/>
</dbReference>
<evidence type="ECO:0000259" key="6">
    <source>
        <dbReference type="Pfam" id="PF00501"/>
    </source>
</evidence>